<feature type="transmembrane region" description="Helical" evidence="1">
    <location>
        <begin position="283"/>
        <end position="303"/>
    </location>
</feature>
<keyword evidence="1" id="KW-0812">Transmembrane</keyword>
<feature type="transmembrane region" description="Helical" evidence="1">
    <location>
        <begin position="211"/>
        <end position="233"/>
    </location>
</feature>
<name>A0ABY0BQY7_9GAMM</name>
<sequence length="507" mass="56899">MRTSRTLGKFLVNWIKLTIYIGLAYCWQTHQLKAGMGQAQSHSHFLSHWTSAVIRRIEATQGPFADAEAIRHARTASNFEHFVQRRAEQLAQQHQFDQGIRHVTMLLRVSYIALLLFAGLSGVGLAISLTPQQAGAVSVVEAIVMLIVVNGLFIVLWGIANLVGNRASSPLGWGFHHLLSKLRNPVHVNAALGLSQLIQQQRLIRPGLGTIAHSMWLTLLSAAWMTLFVRFVVADYQFSWPTTLLSEQHIQMLVATLHTVPAWFGLSAPNIEQGGSFNPQQTAWWLLTCVLLYAVAPRILCWLGCKLWLRQRVGTLTINPTLPGYSELLPAFEQRQVRVVDPAPAELHMQASSQRKSQPSTQAVNSTVALVYYLDWPEDDYANFRHAWQQQPTAVHCELVNSGAQRQHALNILTQGPNRPLLVVVNARLSPERGSLRFIQSLTKQGASSRQLHIALVNARPETGSQRTEMWREYLTQHVPTPLHIESFQVVDNNWVATVTELNAHWS</sequence>
<dbReference type="InterPro" id="IPR021296">
    <property type="entry name" value="DUF2868"/>
</dbReference>
<feature type="transmembrane region" description="Helical" evidence="1">
    <location>
        <begin position="109"/>
        <end position="130"/>
    </location>
</feature>
<comment type="caution">
    <text evidence="2">The sequence shown here is derived from an EMBL/GenBank/DDBJ whole genome shotgun (WGS) entry which is preliminary data.</text>
</comment>
<evidence type="ECO:0000313" key="3">
    <source>
        <dbReference type="Proteomes" id="UP000287865"/>
    </source>
</evidence>
<protein>
    <recommendedName>
        <fullName evidence="4">DUF2868 domain-containing protein</fullName>
    </recommendedName>
</protein>
<evidence type="ECO:0000313" key="2">
    <source>
        <dbReference type="EMBL" id="RUO24182.1"/>
    </source>
</evidence>
<accession>A0ABY0BQY7</accession>
<feature type="transmembrane region" description="Helical" evidence="1">
    <location>
        <begin position="142"/>
        <end position="163"/>
    </location>
</feature>
<proteinExistence type="predicted"/>
<dbReference type="Pfam" id="PF11067">
    <property type="entry name" value="DUF2868"/>
    <property type="match status" value="1"/>
</dbReference>
<keyword evidence="1" id="KW-0472">Membrane</keyword>
<keyword evidence="3" id="KW-1185">Reference proteome</keyword>
<gene>
    <name evidence="2" type="ORF">CWE07_08830</name>
</gene>
<keyword evidence="1" id="KW-1133">Transmembrane helix</keyword>
<evidence type="ECO:0000256" key="1">
    <source>
        <dbReference type="SAM" id="Phobius"/>
    </source>
</evidence>
<organism evidence="2 3">
    <name type="scientific">Aliidiomarina maris</name>
    <dbReference type="NCBI Taxonomy" id="531312"/>
    <lineage>
        <taxon>Bacteria</taxon>
        <taxon>Pseudomonadati</taxon>
        <taxon>Pseudomonadota</taxon>
        <taxon>Gammaproteobacteria</taxon>
        <taxon>Alteromonadales</taxon>
        <taxon>Idiomarinaceae</taxon>
        <taxon>Aliidiomarina</taxon>
    </lineage>
</organism>
<dbReference type="Proteomes" id="UP000287865">
    <property type="component" value="Unassembled WGS sequence"/>
</dbReference>
<evidence type="ECO:0008006" key="4">
    <source>
        <dbReference type="Google" id="ProtNLM"/>
    </source>
</evidence>
<reference evidence="2 3" key="1">
    <citation type="journal article" date="2018" name="Front. Microbiol.">
        <title>Genome-Based Analysis Reveals the Taxonomy and Diversity of the Family Idiomarinaceae.</title>
        <authorList>
            <person name="Liu Y."/>
            <person name="Lai Q."/>
            <person name="Shao Z."/>
        </authorList>
    </citation>
    <scope>NUCLEOTIDE SEQUENCE [LARGE SCALE GENOMIC DNA]</scope>
    <source>
        <strain evidence="2 3">CF12-14</strain>
    </source>
</reference>
<dbReference type="EMBL" id="PIPK01000007">
    <property type="protein sequence ID" value="RUO24182.1"/>
    <property type="molecule type" value="Genomic_DNA"/>
</dbReference>